<name>A0AAV7F029_ARIFI</name>
<feature type="region of interest" description="Disordered" evidence="7">
    <location>
        <begin position="468"/>
        <end position="499"/>
    </location>
</feature>
<keyword evidence="3 5" id="KW-0804">Transcription</keyword>
<evidence type="ECO:0000313" key="10">
    <source>
        <dbReference type="Proteomes" id="UP000825729"/>
    </source>
</evidence>
<sequence length="746" mass="81626">MLLRNRGDHDALGLSPQHVKFKTNATQIHTKSKCNQNPVIPTHLNHSKYLPSSLFSLIPTPSPASHTFLTATFRHPFFNSALTGDDGRSGGVFLWLPTMSHWTDDSTMIEAFGAPDLMAWPPASASTTAADPSRGLQGPSQQQQNQSSFFNQDGLQQRLQALIEGARESWTYAIFWQSSVDVSGVSLLGWGDGYYKGEEDKRKRRTTATSTTDMEHRKRVLRELNSLISGVGASNDDVDEEVTDTEWFFLVSMTHSFVNGSGLPGQAFFAAGPTWVAGSDRLARCSCERARQAQVFGLQTMVCIPSANGVVELGSTELIFQSADLMNKVRVLFNFNGVPDLWPPTDEGENDPSLWISEPSTIEIKESTVAAASSTPSVPEISRSVQFENPSSSSLSENPSSIQLHQASAHQQSQNPKQTQSFFPRELNFSEFGFESGSRSNGTQCKPESSEILSFGDSKRNSVVSNSVLFPNHNGHLSPALDESKKKRKSPTCRSSNEEGLLSFSSAAAVLPSSGGAVKSGAGPDSDHSDLEASVREAESSQIVEAEKKPRKRGRKPANGREEPLNHVEAERQRREKLNQRFYALRAVVPNVSKMDKASLLGDAISYINELKTKMKKVESEKEVVQSQLDALKKDIASKNSSSDHHHGLNMTNSLAGLGGKLTGFEIEVKILQGDAMIRMQCHKKYHPAARLMAALKDLELDVMSASVSVVKDLMIQQAAVKMTNQIFSQEKLSAALFSKVADTPH</sequence>
<dbReference type="Pfam" id="PF00010">
    <property type="entry name" value="HLH"/>
    <property type="match status" value="1"/>
</dbReference>
<evidence type="ECO:0000313" key="9">
    <source>
        <dbReference type="EMBL" id="KAG9454490.1"/>
    </source>
</evidence>
<organism evidence="9 10">
    <name type="scientific">Aristolochia fimbriata</name>
    <name type="common">White veined hardy Dutchman's pipe vine</name>
    <dbReference type="NCBI Taxonomy" id="158543"/>
    <lineage>
        <taxon>Eukaryota</taxon>
        <taxon>Viridiplantae</taxon>
        <taxon>Streptophyta</taxon>
        <taxon>Embryophyta</taxon>
        <taxon>Tracheophyta</taxon>
        <taxon>Spermatophyta</taxon>
        <taxon>Magnoliopsida</taxon>
        <taxon>Magnoliidae</taxon>
        <taxon>Piperales</taxon>
        <taxon>Aristolochiaceae</taxon>
        <taxon>Aristolochia</taxon>
    </lineage>
</organism>
<dbReference type="InterPro" id="IPR045084">
    <property type="entry name" value="AIB/MYC-like"/>
</dbReference>
<dbReference type="FunFam" id="4.10.280.10:FF:000078">
    <property type="entry name" value="Transcription factor bHLH13"/>
    <property type="match status" value="1"/>
</dbReference>
<keyword evidence="4 5" id="KW-0539">Nucleus</keyword>
<dbReference type="Pfam" id="PF14215">
    <property type="entry name" value="bHLH-MYC_N"/>
    <property type="match status" value="1"/>
</dbReference>
<dbReference type="PROSITE" id="PS50888">
    <property type="entry name" value="BHLH"/>
    <property type="match status" value="1"/>
</dbReference>
<dbReference type="Proteomes" id="UP000825729">
    <property type="component" value="Unassembled WGS sequence"/>
</dbReference>
<dbReference type="InterPro" id="IPR036638">
    <property type="entry name" value="HLH_DNA-bd_sf"/>
</dbReference>
<dbReference type="PANTHER" id="PTHR11514:SF43">
    <property type="entry name" value="TRANSCRIPTION FACTOR MYC2"/>
    <property type="match status" value="1"/>
</dbReference>
<evidence type="ECO:0000256" key="5">
    <source>
        <dbReference type="RuleBase" id="RU369104"/>
    </source>
</evidence>
<comment type="caution">
    <text evidence="9">The sequence shown here is derived from an EMBL/GenBank/DDBJ whole genome shotgun (WGS) entry which is preliminary data.</text>
</comment>
<dbReference type="SUPFAM" id="SSF47459">
    <property type="entry name" value="HLH, helix-loop-helix DNA-binding domain"/>
    <property type="match status" value="1"/>
</dbReference>
<dbReference type="InterPro" id="IPR025610">
    <property type="entry name" value="MYC/MYB_N"/>
</dbReference>
<protein>
    <recommendedName>
        <fullName evidence="5">Transcription factor</fullName>
        <shortName evidence="5">bHLH transcription factor</shortName>
    </recommendedName>
    <alternativeName>
        <fullName evidence="5">Basic helix-loop-helix protein</fullName>
    </alternativeName>
</protein>
<feature type="compositionally biased region" description="Basic and acidic residues" evidence="7">
    <location>
        <begin position="559"/>
        <end position="572"/>
    </location>
</feature>
<keyword evidence="10" id="KW-1185">Reference proteome</keyword>
<feature type="region of interest" description="Disordered" evidence="7">
    <location>
        <begin position="369"/>
        <end position="420"/>
    </location>
</feature>
<gene>
    <name evidence="9" type="ORF">H6P81_007394</name>
</gene>
<feature type="compositionally biased region" description="Low complexity" evidence="7">
    <location>
        <begin position="388"/>
        <end position="414"/>
    </location>
</feature>
<dbReference type="CDD" id="cd11449">
    <property type="entry name" value="bHLH_AtAIB_like"/>
    <property type="match status" value="1"/>
</dbReference>
<reference evidence="9 10" key="1">
    <citation type="submission" date="2021-07" db="EMBL/GenBank/DDBJ databases">
        <title>The Aristolochia fimbriata genome: insights into angiosperm evolution, floral development and chemical biosynthesis.</title>
        <authorList>
            <person name="Jiao Y."/>
        </authorList>
    </citation>
    <scope>NUCLEOTIDE SEQUENCE [LARGE SCALE GENOMIC DNA]</scope>
    <source>
        <strain evidence="9">IBCAS-2021</strain>
        <tissue evidence="9">Leaf</tissue>
    </source>
</reference>
<evidence type="ECO:0000256" key="4">
    <source>
        <dbReference type="ARBA" id="ARBA00023242"/>
    </source>
</evidence>
<feature type="compositionally biased region" description="Basic residues" evidence="7">
    <location>
        <begin position="549"/>
        <end position="558"/>
    </location>
</feature>
<dbReference type="AlphaFoldDB" id="A0AAV7F029"/>
<evidence type="ECO:0000256" key="2">
    <source>
        <dbReference type="ARBA" id="ARBA00023015"/>
    </source>
</evidence>
<dbReference type="GO" id="GO:0005634">
    <property type="term" value="C:nucleus"/>
    <property type="evidence" value="ECO:0007669"/>
    <property type="project" value="UniProtKB-SubCell"/>
</dbReference>
<feature type="compositionally biased region" description="Low complexity" evidence="7">
    <location>
        <begin position="369"/>
        <end position="380"/>
    </location>
</feature>
<evidence type="ECO:0000256" key="3">
    <source>
        <dbReference type="ARBA" id="ARBA00023163"/>
    </source>
</evidence>
<feature type="coiled-coil region" evidence="6">
    <location>
        <begin position="608"/>
        <end position="635"/>
    </location>
</feature>
<evidence type="ECO:0000256" key="1">
    <source>
        <dbReference type="ARBA" id="ARBA00004123"/>
    </source>
</evidence>
<keyword evidence="2 5" id="KW-0805">Transcription regulation</keyword>
<dbReference type="Gene3D" id="4.10.280.10">
    <property type="entry name" value="Helix-loop-helix DNA-binding domain"/>
    <property type="match status" value="1"/>
</dbReference>
<dbReference type="EMBL" id="JAINDJ010000003">
    <property type="protein sequence ID" value="KAG9454490.1"/>
    <property type="molecule type" value="Genomic_DNA"/>
</dbReference>
<comment type="subcellular location">
    <subcellularLocation>
        <location evidence="1 5">Nucleus</location>
    </subcellularLocation>
</comment>
<feature type="compositionally biased region" description="Basic and acidic residues" evidence="7">
    <location>
        <begin position="525"/>
        <end position="539"/>
    </location>
</feature>
<feature type="compositionally biased region" description="Low complexity" evidence="7">
    <location>
        <begin position="123"/>
        <end position="133"/>
    </location>
</feature>
<dbReference type="GO" id="GO:0003700">
    <property type="term" value="F:DNA-binding transcription factor activity"/>
    <property type="evidence" value="ECO:0007669"/>
    <property type="project" value="InterPro"/>
</dbReference>
<feature type="region of interest" description="Disordered" evidence="7">
    <location>
        <begin position="123"/>
        <end position="146"/>
    </location>
</feature>
<dbReference type="GO" id="GO:0000976">
    <property type="term" value="F:transcription cis-regulatory region binding"/>
    <property type="evidence" value="ECO:0007669"/>
    <property type="project" value="TreeGrafter"/>
</dbReference>
<keyword evidence="6" id="KW-0175">Coiled coil</keyword>
<feature type="domain" description="BHLH" evidence="8">
    <location>
        <begin position="562"/>
        <end position="611"/>
    </location>
</feature>
<dbReference type="Pfam" id="PF22754">
    <property type="entry name" value="bHLH-TF_ACT-like_plant"/>
    <property type="match status" value="1"/>
</dbReference>
<dbReference type="GO" id="GO:0046983">
    <property type="term" value="F:protein dimerization activity"/>
    <property type="evidence" value="ECO:0007669"/>
    <property type="project" value="InterPro"/>
</dbReference>
<dbReference type="PANTHER" id="PTHR11514">
    <property type="entry name" value="MYC"/>
    <property type="match status" value="1"/>
</dbReference>
<dbReference type="SMART" id="SM00353">
    <property type="entry name" value="HLH"/>
    <property type="match status" value="1"/>
</dbReference>
<evidence type="ECO:0000256" key="6">
    <source>
        <dbReference type="SAM" id="Coils"/>
    </source>
</evidence>
<dbReference type="InterPro" id="IPR054502">
    <property type="entry name" value="bHLH-TF_ACT-like_plant"/>
</dbReference>
<proteinExistence type="predicted"/>
<accession>A0AAV7F029</accession>
<evidence type="ECO:0000256" key="7">
    <source>
        <dbReference type="SAM" id="MobiDB-lite"/>
    </source>
</evidence>
<feature type="region of interest" description="Disordered" evidence="7">
    <location>
        <begin position="514"/>
        <end position="572"/>
    </location>
</feature>
<dbReference type="InterPro" id="IPR011598">
    <property type="entry name" value="bHLH_dom"/>
</dbReference>
<evidence type="ECO:0000259" key="8">
    <source>
        <dbReference type="PROSITE" id="PS50888"/>
    </source>
</evidence>